<dbReference type="RefSeq" id="WP_048108977.1">
    <property type="nucleotide sequence ID" value="NZ_CP009517.1"/>
</dbReference>
<proteinExistence type="predicted"/>
<organism evidence="2 3">
    <name type="scientific">Methanosarcina barkeri 3</name>
    <dbReference type="NCBI Taxonomy" id="1434107"/>
    <lineage>
        <taxon>Archaea</taxon>
        <taxon>Methanobacteriati</taxon>
        <taxon>Methanobacteriota</taxon>
        <taxon>Stenosarchaea group</taxon>
        <taxon>Methanomicrobia</taxon>
        <taxon>Methanosarcinales</taxon>
        <taxon>Methanosarcinaceae</taxon>
        <taxon>Methanosarcina</taxon>
    </lineage>
</organism>
<name>A0A0E3SP53_METBA</name>
<protein>
    <recommendedName>
        <fullName evidence="1">Spore protein YkvP/CgeB glycosyl transferase-like domain-containing protein</fullName>
    </recommendedName>
</protein>
<dbReference type="InterPro" id="IPR055259">
    <property type="entry name" value="YkvP/CgeB_Glyco_trans-like"/>
</dbReference>
<sequence>MRIFYASDTTPNSSFQSNLWRNNLYQPLVDLGHDVIEFQYELRETFQNLDISDPKQRSFISRNRPKVSKELLRQIKAAHKEKPVDLFFSYFYDACVMPEAIDEIKAMGIKTVNWYCNGSYQLHLVSDISPHYDWCLVPEKFRIKDYLKIGANPIYCQEAANPKIYKPYDLPVEFDVTFVGQAYGDRPAIIKHLLDNEINVRVWGWGWDKYSSEAKAKKDSLLHNLRGCTSRACKKLLKPTGWKVEGSENQIPAENKESAIALPASMLGGVLTDEQMVKMFSRSKINLGFSTCWGTDEIGNRVLQVRLRDFEIPMSCGFYMVEYMEELEEFFEIGKEIVCYTDKEDMVNKIKYYLKHDDEREKIRQAGYKRCLQDHTWHKRFEMAFHEMGMNNLVDLKITV</sequence>
<dbReference type="Gene3D" id="3.40.50.2000">
    <property type="entry name" value="Glycogen Phosphorylase B"/>
    <property type="match status" value="1"/>
</dbReference>
<reference evidence="2" key="1">
    <citation type="submission" date="2014-07" db="EMBL/GenBank/DDBJ databases">
        <title>Methanogenic archaea and the global carbon cycle.</title>
        <authorList>
            <person name="Henriksen J.R."/>
            <person name="Luke J."/>
            <person name="Reinhart S."/>
            <person name="Benedict M.N."/>
            <person name="Youngblut N.D."/>
            <person name="Metcalf M.E."/>
            <person name="Whitaker R.J."/>
            <person name="Metcalf W.W."/>
        </authorList>
    </citation>
    <scope>NUCLEOTIDE SEQUENCE [LARGE SCALE GENOMIC DNA]</scope>
    <source>
        <strain evidence="2">3</strain>
    </source>
</reference>
<evidence type="ECO:0000259" key="1">
    <source>
        <dbReference type="Pfam" id="PF13524"/>
    </source>
</evidence>
<dbReference type="OrthoDB" id="372491at2157"/>
<keyword evidence="3" id="KW-1185">Reference proteome</keyword>
<dbReference type="HOGENOM" id="CLU_688130_0_0_2"/>
<gene>
    <name evidence="2" type="ORF">MSBR3_2750</name>
</gene>
<accession>A0A0E3SP53</accession>
<evidence type="ECO:0000313" key="2">
    <source>
        <dbReference type="EMBL" id="AKB83328.1"/>
    </source>
</evidence>
<dbReference type="GeneID" id="24790376"/>
<evidence type="ECO:0000313" key="3">
    <source>
        <dbReference type="Proteomes" id="UP000033066"/>
    </source>
</evidence>
<dbReference type="Pfam" id="PF13524">
    <property type="entry name" value="Glyco_trans_1_2"/>
    <property type="match status" value="1"/>
</dbReference>
<dbReference type="AlphaFoldDB" id="A0A0E3SP53"/>
<feature type="domain" description="Spore protein YkvP/CgeB glycosyl transferase-like" evidence="1">
    <location>
        <begin position="268"/>
        <end position="382"/>
    </location>
</feature>
<dbReference type="EMBL" id="CP009517">
    <property type="protein sequence ID" value="AKB83328.1"/>
    <property type="molecule type" value="Genomic_DNA"/>
</dbReference>
<dbReference type="Proteomes" id="UP000033066">
    <property type="component" value="Chromosome"/>
</dbReference>
<dbReference type="KEGG" id="mbak:MSBR3_2750"/>
<dbReference type="PATRIC" id="fig|1434107.4.peg.3488"/>